<accession>A0ABW5NSZ0</accession>
<protein>
    <submittedName>
        <fullName evidence="4">Thioredoxin family protein</fullName>
    </submittedName>
</protein>
<evidence type="ECO:0000313" key="4">
    <source>
        <dbReference type="EMBL" id="MFD2602050.1"/>
    </source>
</evidence>
<keyword evidence="1 2" id="KW-0732">Signal</keyword>
<dbReference type="Gene3D" id="3.40.30.10">
    <property type="entry name" value="Glutaredoxin"/>
    <property type="match status" value="1"/>
</dbReference>
<dbReference type="InterPro" id="IPR051099">
    <property type="entry name" value="AGR/TXD"/>
</dbReference>
<comment type="caution">
    <text evidence="4">The sequence shown here is derived from an EMBL/GenBank/DDBJ whole genome shotgun (WGS) entry which is preliminary data.</text>
</comment>
<dbReference type="PROSITE" id="PS51352">
    <property type="entry name" value="THIOREDOXIN_2"/>
    <property type="match status" value="1"/>
</dbReference>
<feature type="chain" id="PRO_5047345012" evidence="2">
    <location>
        <begin position="20"/>
        <end position="146"/>
    </location>
</feature>
<dbReference type="PANTHER" id="PTHR15337">
    <property type="entry name" value="ANTERIOR GRADIENT PROTEIN-RELATED"/>
    <property type="match status" value="1"/>
</dbReference>
<feature type="domain" description="Thioredoxin" evidence="3">
    <location>
        <begin position="5"/>
        <end position="143"/>
    </location>
</feature>
<dbReference type="PANTHER" id="PTHR15337:SF11">
    <property type="entry name" value="THIOREDOXIN DOMAIN-CONTAINING PROTEIN"/>
    <property type="match status" value="1"/>
</dbReference>
<sequence length="146" mass="16837">MKKSVLVLCLMMISTLATAQEWNTDLAVAKKKATAANKNILLVFSGSDWCMPCMYLEKEVWPSEEFIAAAEKNWILLRADFLQKKGNPEPVNVNDMKMILTEKYNRDGFFPYFVMLDKNGKVLAKSGYEDKETVKEYIVMFKKMSR</sequence>
<organism evidence="4 5">
    <name type="scientific">Flavobacterium suzhouense</name>
    <dbReference type="NCBI Taxonomy" id="1529638"/>
    <lineage>
        <taxon>Bacteria</taxon>
        <taxon>Pseudomonadati</taxon>
        <taxon>Bacteroidota</taxon>
        <taxon>Flavobacteriia</taxon>
        <taxon>Flavobacteriales</taxon>
        <taxon>Flavobacteriaceae</taxon>
        <taxon>Flavobacterium</taxon>
    </lineage>
</organism>
<name>A0ABW5NSZ0_9FLAO</name>
<dbReference type="InterPro" id="IPR013766">
    <property type="entry name" value="Thioredoxin_domain"/>
</dbReference>
<reference evidence="5" key="1">
    <citation type="journal article" date="2019" name="Int. J. Syst. Evol. Microbiol.">
        <title>The Global Catalogue of Microorganisms (GCM) 10K type strain sequencing project: providing services to taxonomists for standard genome sequencing and annotation.</title>
        <authorList>
            <consortium name="The Broad Institute Genomics Platform"/>
            <consortium name="The Broad Institute Genome Sequencing Center for Infectious Disease"/>
            <person name="Wu L."/>
            <person name="Ma J."/>
        </authorList>
    </citation>
    <scope>NUCLEOTIDE SEQUENCE [LARGE SCALE GENOMIC DNA]</scope>
    <source>
        <strain evidence="5">KCTC 42107</strain>
    </source>
</reference>
<dbReference type="InterPro" id="IPR036249">
    <property type="entry name" value="Thioredoxin-like_sf"/>
</dbReference>
<evidence type="ECO:0000313" key="5">
    <source>
        <dbReference type="Proteomes" id="UP001597480"/>
    </source>
</evidence>
<proteinExistence type="predicted"/>
<dbReference type="Proteomes" id="UP001597480">
    <property type="component" value="Unassembled WGS sequence"/>
</dbReference>
<gene>
    <name evidence="4" type="ORF">ACFSR3_08275</name>
</gene>
<dbReference type="RefSeq" id="WP_233506712.1">
    <property type="nucleotide sequence ID" value="NZ_JBHUMD010000008.1"/>
</dbReference>
<evidence type="ECO:0000259" key="3">
    <source>
        <dbReference type="PROSITE" id="PS51352"/>
    </source>
</evidence>
<keyword evidence="5" id="KW-1185">Reference proteome</keyword>
<dbReference type="Pfam" id="PF13899">
    <property type="entry name" value="Thioredoxin_7"/>
    <property type="match status" value="1"/>
</dbReference>
<dbReference type="SUPFAM" id="SSF52833">
    <property type="entry name" value="Thioredoxin-like"/>
    <property type="match status" value="1"/>
</dbReference>
<evidence type="ECO:0000256" key="2">
    <source>
        <dbReference type="SAM" id="SignalP"/>
    </source>
</evidence>
<evidence type="ECO:0000256" key="1">
    <source>
        <dbReference type="ARBA" id="ARBA00022729"/>
    </source>
</evidence>
<feature type="signal peptide" evidence="2">
    <location>
        <begin position="1"/>
        <end position="19"/>
    </location>
</feature>
<dbReference type="EMBL" id="JBHUMD010000008">
    <property type="protein sequence ID" value="MFD2602050.1"/>
    <property type="molecule type" value="Genomic_DNA"/>
</dbReference>